<dbReference type="InterPro" id="IPR008995">
    <property type="entry name" value="Mo/tungstate-bd_C_term_dom"/>
</dbReference>
<dbReference type="Gene3D" id="2.40.50.140">
    <property type="entry name" value="Nucleic acid-binding proteins"/>
    <property type="match status" value="1"/>
</dbReference>
<proteinExistence type="predicted"/>
<evidence type="ECO:0000256" key="1">
    <source>
        <dbReference type="ARBA" id="ARBA00022448"/>
    </source>
</evidence>
<keyword evidence="1" id="KW-0813">Transport</keyword>
<feature type="domain" description="ABC transporter" evidence="4">
    <location>
        <begin position="4"/>
        <end position="235"/>
    </location>
</feature>
<dbReference type="NCBIfam" id="NF008653">
    <property type="entry name" value="PRK11650.1"/>
    <property type="match status" value="1"/>
</dbReference>
<evidence type="ECO:0000256" key="2">
    <source>
        <dbReference type="ARBA" id="ARBA00022741"/>
    </source>
</evidence>
<dbReference type="InterPro" id="IPR015855">
    <property type="entry name" value="ABC_transpr_MalK-like"/>
</dbReference>
<dbReference type="SUPFAM" id="SSF52540">
    <property type="entry name" value="P-loop containing nucleoside triphosphate hydrolases"/>
    <property type="match status" value="1"/>
</dbReference>
<gene>
    <name evidence="5" type="primary">ugpC</name>
    <name evidence="5" type="ORF">GCM10011394_12300</name>
</gene>
<protein>
    <submittedName>
        <fullName evidence="5">Sugar ABC transporter ATP-binding protein</fullName>
    </submittedName>
</protein>
<reference evidence="6" key="1">
    <citation type="journal article" date="2019" name="Int. J. Syst. Evol. Microbiol.">
        <title>The Global Catalogue of Microorganisms (GCM) 10K type strain sequencing project: providing services to taxonomists for standard genome sequencing and annotation.</title>
        <authorList>
            <consortium name="The Broad Institute Genomics Platform"/>
            <consortium name="The Broad Institute Genome Sequencing Center for Infectious Disease"/>
            <person name="Wu L."/>
            <person name="Ma J."/>
        </authorList>
    </citation>
    <scope>NUCLEOTIDE SEQUENCE [LARGE SCALE GENOMIC DNA]</scope>
    <source>
        <strain evidence="6">CGMCC 1.8985</strain>
    </source>
</reference>
<dbReference type="EMBL" id="BMME01000001">
    <property type="protein sequence ID" value="GGK04735.1"/>
    <property type="molecule type" value="Genomic_DNA"/>
</dbReference>
<dbReference type="InterPro" id="IPR012340">
    <property type="entry name" value="NA-bd_OB-fold"/>
</dbReference>
<dbReference type="InterPro" id="IPR027417">
    <property type="entry name" value="P-loop_NTPase"/>
</dbReference>
<dbReference type="SUPFAM" id="SSF50331">
    <property type="entry name" value="MOP-like"/>
    <property type="match status" value="1"/>
</dbReference>
<dbReference type="Proteomes" id="UP000599009">
    <property type="component" value="Unassembled WGS sequence"/>
</dbReference>
<evidence type="ECO:0000313" key="6">
    <source>
        <dbReference type="Proteomes" id="UP000599009"/>
    </source>
</evidence>
<keyword evidence="6" id="KW-1185">Reference proteome</keyword>
<dbReference type="InterPro" id="IPR047641">
    <property type="entry name" value="ABC_transpr_MalK/UgpC-like"/>
</dbReference>
<dbReference type="PANTHER" id="PTHR43875:SF1">
    <property type="entry name" value="OSMOPROTECTIVE COMPOUNDS UPTAKE ATP-BINDING PROTEIN GGTA"/>
    <property type="match status" value="1"/>
</dbReference>
<dbReference type="Gene3D" id="3.40.50.300">
    <property type="entry name" value="P-loop containing nucleotide triphosphate hydrolases"/>
    <property type="match status" value="1"/>
</dbReference>
<dbReference type="GO" id="GO:0005524">
    <property type="term" value="F:ATP binding"/>
    <property type="evidence" value="ECO:0007669"/>
    <property type="project" value="UniProtKB-KW"/>
</dbReference>
<comment type="caution">
    <text evidence="5">The sequence shown here is derived from an EMBL/GenBank/DDBJ whole genome shotgun (WGS) entry which is preliminary data.</text>
</comment>
<dbReference type="InterPro" id="IPR017871">
    <property type="entry name" value="ABC_transporter-like_CS"/>
</dbReference>
<dbReference type="Gene3D" id="2.40.50.100">
    <property type="match status" value="1"/>
</dbReference>
<evidence type="ECO:0000313" key="5">
    <source>
        <dbReference type="EMBL" id="GGK04735.1"/>
    </source>
</evidence>
<dbReference type="PANTHER" id="PTHR43875">
    <property type="entry name" value="MALTODEXTRIN IMPORT ATP-BINDING PROTEIN MSMX"/>
    <property type="match status" value="1"/>
</dbReference>
<sequence length="373" mass="39779">MAQVRLEHVRKVYPDGFVAVHDASFEAGDGELLVLVGPSGCGKSTLLRMIAGLEAVDGGTIAIGDRVVNDVAPRDRDIAMVFQNYALYPHMTVAGNLAFGLKLRGMDKAAIAGRVADAAKMLGLEDMLERKPAALSGGQRQRVALGRALVRQPQVFLLDEPLSNLDARLRAAMRVEIARLHRSLGTTMVYVTHDQVEAMTLGQRIVVLDGGRIQQVDTPMALYERPANLFVATFLGSPAMNVIKGRIEAAAGVPTLLAGGGVRLPLPGLRMPEAWLGRELAVGLRPEHLLRADGAVGSAAGGTLGVGVFEAVVEVVEPVGSEVFVNLRLGDHALVARLPPGQLPRVGETLSMRVAVEALHFFDPDNDGRRLDP</sequence>
<dbReference type="Pfam" id="PF00005">
    <property type="entry name" value="ABC_tran"/>
    <property type="match status" value="1"/>
</dbReference>
<evidence type="ECO:0000256" key="3">
    <source>
        <dbReference type="ARBA" id="ARBA00022840"/>
    </source>
</evidence>
<dbReference type="Pfam" id="PF03459">
    <property type="entry name" value="TOBE"/>
    <property type="match status" value="1"/>
</dbReference>
<keyword evidence="2" id="KW-0547">Nucleotide-binding</keyword>
<name>A0ABQ2EB62_9GAMM</name>
<dbReference type="CDD" id="cd03301">
    <property type="entry name" value="ABC_MalK_N"/>
    <property type="match status" value="1"/>
</dbReference>
<accession>A0ABQ2EB62</accession>
<organism evidence="5 6">
    <name type="scientific">Luteimonas terricola</name>
    <dbReference type="NCBI Taxonomy" id="645597"/>
    <lineage>
        <taxon>Bacteria</taxon>
        <taxon>Pseudomonadati</taxon>
        <taxon>Pseudomonadota</taxon>
        <taxon>Gammaproteobacteria</taxon>
        <taxon>Lysobacterales</taxon>
        <taxon>Lysobacteraceae</taxon>
        <taxon>Luteimonas</taxon>
    </lineage>
</organism>
<evidence type="ECO:0000259" key="4">
    <source>
        <dbReference type="PROSITE" id="PS50893"/>
    </source>
</evidence>
<dbReference type="InterPro" id="IPR003593">
    <property type="entry name" value="AAA+_ATPase"/>
</dbReference>
<dbReference type="PROSITE" id="PS50893">
    <property type="entry name" value="ABC_TRANSPORTER_2"/>
    <property type="match status" value="1"/>
</dbReference>
<dbReference type="RefSeq" id="WP_132984853.1">
    <property type="nucleotide sequence ID" value="NZ_BMME01000001.1"/>
</dbReference>
<keyword evidence="3 5" id="KW-0067">ATP-binding</keyword>
<dbReference type="InterPro" id="IPR005116">
    <property type="entry name" value="Transp-assoc_OB_typ1"/>
</dbReference>
<dbReference type="SMART" id="SM00382">
    <property type="entry name" value="AAA"/>
    <property type="match status" value="1"/>
</dbReference>
<dbReference type="InterPro" id="IPR040582">
    <property type="entry name" value="OB_MalK-like"/>
</dbReference>
<dbReference type="Pfam" id="PF17912">
    <property type="entry name" value="OB_MalK"/>
    <property type="match status" value="1"/>
</dbReference>
<dbReference type="PROSITE" id="PS00211">
    <property type="entry name" value="ABC_TRANSPORTER_1"/>
    <property type="match status" value="1"/>
</dbReference>
<dbReference type="InterPro" id="IPR003439">
    <property type="entry name" value="ABC_transporter-like_ATP-bd"/>
</dbReference>